<name>A0ACB8ZA55_9ASTR</name>
<evidence type="ECO:0000313" key="2">
    <source>
        <dbReference type="Proteomes" id="UP001056120"/>
    </source>
</evidence>
<evidence type="ECO:0000313" key="1">
    <source>
        <dbReference type="EMBL" id="KAI3694534.1"/>
    </source>
</evidence>
<reference evidence="1 2" key="2">
    <citation type="journal article" date="2022" name="Mol. Ecol. Resour.">
        <title>The genomes of chicory, endive, great burdock and yacon provide insights into Asteraceae paleo-polyploidization history and plant inulin production.</title>
        <authorList>
            <person name="Fan W."/>
            <person name="Wang S."/>
            <person name="Wang H."/>
            <person name="Wang A."/>
            <person name="Jiang F."/>
            <person name="Liu H."/>
            <person name="Zhao H."/>
            <person name="Xu D."/>
            <person name="Zhang Y."/>
        </authorList>
    </citation>
    <scope>NUCLEOTIDE SEQUENCE [LARGE SCALE GENOMIC DNA]</scope>
    <source>
        <strain evidence="2">cv. Yunnan</strain>
        <tissue evidence="1">Leaves</tissue>
    </source>
</reference>
<accession>A0ACB8ZA55</accession>
<keyword evidence="2" id="KW-1185">Reference proteome</keyword>
<dbReference type="EMBL" id="CM042043">
    <property type="protein sequence ID" value="KAI3694534.1"/>
    <property type="molecule type" value="Genomic_DNA"/>
</dbReference>
<proteinExistence type="predicted"/>
<sequence>MEVIASRAGDDLNLASRKAQEAALRRFQATEWLESIVGPLGIPKQPSEKQFISCLRNGLILCHAINEIEPGSVPKVVEISRFPSQSLTWDSQPLPAYQFFENVRNFLKAVEGLKLPVFEASVFERDNMVAGSSAKIVDCVLGLKEYNDRKQKKKGNEAFKHDFRSPLIMHPRSEGCLNLNKQLDLSANLEKNDAQKLEDLIVNALAECMADAKENLDGNFLSSIRNGNADSVKLLSKMISSTLEEQLQNMFPLLNPISKDLSTEESGSITSSATSLSPNSSTTENAKHWQAGDCNHLQVVQVQEEKLLNLKELLSSTKAEFGDLQSQFQNDLKQMESQIEELTTAAQGYHKVVQENRNLYNMVQDLKGNIRVYCRIRPAFRSDTKNVIDYIGEDGSLVVLDPSKPNKDGKKLFQFNRVFGPTATQEEVFADTQPLIRSVMDGYNVCIFAYGQTGSGKTHTMCGPTGASRKEMGINYLALNDLFDLSNRRKDVLKYDIFVQMVEIYNEQVRDLLTGDSASTSKLEVRSCTSENGLSLPDATIHSVKSTADVLNLMKSGQVNRAVSSTALNHQSSRSHSILTVHIHGKDVNGGTIRSCLHLVDLAGSERVDKSEVTGEGLKEAQYINKSLSCLGDVITALSQKNSYIPYRNSKLTLLLQNSLGGNAKTLMFAHVSPEGDSFGETVSTLKFAQRASTVELGAARLNKESREVIDLKEQIECLKKQLGEKEPQSAQQVNKLEPRSPLTRPKAAAGTMMERTPKSPMAPNSASKHRQVKPLVLPKTPESQVSIRNEIIISSEIRGSTANVKSSHIRKSLRTIGKLINSSEKRWVQIQMKTNELQSTTATPPVIARSRRQSLTGVQPPDRSRRSSLEGVDPCVDGNRNARTPPPVSRSIKTKWIKTYLTSLPPSPFLLPQVFDPKLLKDMADAYCSDCKRSTEVVFDHSAGDTVCSECGLVLESHSIDETSEWRTFANESGDNDPVRVGGPTNVLLNDGGLSTVISKPNGVTSDFLSSSLGRWQNRGSNPDRSLIMAFKTIATMSDRLGLVATIKDRANEIFKKVEDQKSSRGRNQDAILAACLYIACRQEDKPRTVKEICSVANGATKKEIGRAKEYIVKQLELEMGQSVEMGTIHAGDFMRRFCSNLGMTNQTVKAAQESVQKSEQFDIRRSPISIAAAVIYIVTQLSDDKKPLKDVSLATGVAEGTIRNSYKDLYPHLSKIIPTWYAQEEDLKNLCSP</sequence>
<gene>
    <name evidence="1" type="ORF">L1987_77501</name>
</gene>
<comment type="caution">
    <text evidence="1">The sequence shown here is derived from an EMBL/GenBank/DDBJ whole genome shotgun (WGS) entry which is preliminary data.</text>
</comment>
<reference evidence="2" key="1">
    <citation type="journal article" date="2022" name="Mol. Ecol. Resour.">
        <title>The genomes of chicory, endive, great burdock and yacon provide insights into Asteraceae palaeo-polyploidization history and plant inulin production.</title>
        <authorList>
            <person name="Fan W."/>
            <person name="Wang S."/>
            <person name="Wang H."/>
            <person name="Wang A."/>
            <person name="Jiang F."/>
            <person name="Liu H."/>
            <person name="Zhao H."/>
            <person name="Xu D."/>
            <person name="Zhang Y."/>
        </authorList>
    </citation>
    <scope>NUCLEOTIDE SEQUENCE [LARGE SCALE GENOMIC DNA]</scope>
    <source>
        <strain evidence="2">cv. Yunnan</strain>
    </source>
</reference>
<organism evidence="1 2">
    <name type="scientific">Smallanthus sonchifolius</name>
    <dbReference type="NCBI Taxonomy" id="185202"/>
    <lineage>
        <taxon>Eukaryota</taxon>
        <taxon>Viridiplantae</taxon>
        <taxon>Streptophyta</taxon>
        <taxon>Embryophyta</taxon>
        <taxon>Tracheophyta</taxon>
        <taxon>Spermatophyta</taxon>
        <taxon>Magnoliopsida</taxon>
        <taxon>eudicotyledons</taxon>
        <taxon>Gunneridae</taxon>
        <taxon>Pentapetalae</taxon>
        <taxon>asterids</taxon>
        <taxon>campanulids</taxon>
        <taxon>Asterales</taxon>
        <taxon>Asteraceae</taxon>
        <taxon>Asteroideae</taxon>
        <taxon>Heliantheae alliance</taxon>
        <taxon>Millerieae</taxon>
        <taxon>Smallanthus</taxon>
    </lineage>
</organism>
<protein>
    <submittedName>
        <fullName evidence="1">Uncharacterized protein</fullName>
    </submittedName>
</protein>
<dbReference type="Proteomes" id="UP001056120">
    <property type="component" value="Linkage Group LG26"/>
</dbReference>